<evidence type="ECO:0000256" key="1">
    <source>
        <dbReference type="SAM" id="Phobius"/>
    </source>
</evidence>
<keyword evidence="1" id="KW-1133">Transmembrane helix</keyword>
<reference evidence="2" key="1">
    <citation type="submission" date="2020-12" db="EMBL/GenBank/DDBJ databases">
        <title>WGS assembly of Carya illinoinensis cv. Pawnee.</title>
        <authorList>
            <person name="Platts A."/>
            <person name="Shu S."/>
            <person name="Wright S."/>
            <person name="Barry K."/>
            <person name="Edger P."/>
            <person name="Pires J.C."/>
            <person name="Schmutz J."/>
        </authorList>
    </citation>
    <scope>NUCLEOTIDE SEQUENCE</scope>
    <source>
        <tissue evidence="2">Leaf</tissue>
    </source>
</reference>
<keyword evidence="1" id="KW-0472">Membrane</keyword>
<name>A0A8T1NWL9_CARIL</name>
<feature type="transmembrane region" description="Helical" evidence="1">
    <location>
        <begin position="420"/>
        <end position="443"/>
    </location>
</feature>
<keyword evidence="1" id="KW-0812">Transmembrane</keyword>
<accession>A0A8T1NWL9</accession>
<sequence>MGSEREIAASIRDKFVRKDDQLPPSSQCRRCIFRVPHMLRRHNEKAFMPKVVSIGPFHHGNTQLQAMENIKLLYLEHLVLGTGFDILESLVKAIQSIEWECRHCYEDPVVDQIRFNEFIEMMVIDGHFILEFLCRYLEKRKRIRVLDTDDQVFKTSWMPRKIVADLLLLENQLPWCVIDCLYNVMISTGLDRFCTVASLVAVPFSEYRMFKMGNQISPARTYKHLLDFFRAELVGSCRTEWRAPLCADCCKSCEEALVWKPIPSVTELLDFEVSFFPAPDQDEVSILDVKFEDGKMKIPKIFIDENTESLFRNLIALEHCDPSMGTQVTSYAAILGCLVKSPADALHLKQKYILHIGSSVHEDPAISFLHSLRNDTSFHGPLYLELCRDVNTFQSEPFRRYKATLRRDYNLKDPTTFLTVVYGIAFSLFLGILQTIFAILSYFK</sequence>
<dbReference type="EMBL" id="CM031820">
    <property type="protein sequence ID" value="KAG6633324.1"/>
    <property type="molecule type" value="Genomic_DNA"/>
</dbReference>
<gene>
    <name evidence="2" type="ORF">CIPAW_12G041200</name>
</gene>
<dbReference type="PANTHER" id="PTHR31170">
    <property type="entry name" value="BNAC04G53230D PROTEIN"/>
    <property type="match status" value="1"/>
</dbReference>
<evidence type="ECO:0000313" key="3">
    <source>
        <dbReference type="Proteomes" id="UP000811609"/>
    </source>
</evidence>
<dbReference type="PANTHER" id="PTHR31170:SF17">
    <property type="match status" value="1"/>
</dbReference>
<proteinExistence type="predicted"/>
<keyword evidence="3" id="KW-1185">Reference proteome</keyword>
<dbReference type="EMBL" id="CM031820">
    <property type="protein sequence ID" value="KAG6633323.1"/>
    <property type="molecule type" value="Genomic_DNA"/>
</dbReference>
<dbReference type="AlphaFoldDB" id="A0A8T1NWL9"/>
<comment type="caution">
    <text evidence="2">The sequence shown here is derived from an EMBL/GenBank/DDBJ whole genome shotgun (WGS) entry which is preliminary data.</text>
</comment>
<protein>
    <submittedName>
        <fullName evidence="2">Uncharacterized protein</fullName>
    </submittedName>
</protein>
<dbReference type="Proteomes" id="UP000811609">
    <property type="component" value="Chromosome 12"/>
</dbReference>
<organism evidence="2 3">
    <name type="scientific">Carya illinoinensis</name>
    <name type="common">Pecan</name>
    <dbReference type="NCBI Taxonomy" id="32201"/>
    <lineage>
        <taxon>Eukaryota</taxon>
        <taxon>Viridiplantae</taxon>
        <taxon>Streptophyta</taxon>
        <taxon>Embryophyta</taxon>
        <taxon>Tracheophyta</taxon>
        <taxon>Spermatophyta</taxon>
        <taxon>Magnoliopsida</taxon>
        <taxon>eudicotyledons</taxon>
        <taxon>Gunneridae</taxon>
        <taxon>Pentapetalae</taxon>
        <taxon>rosids</taxon>
        <taxon>fabids</taxon>
        <taxon>Fagales</taxon>
        <taxon>Juglandaceae</taxon>
        <taxon>Carya</taxon>
    </lineage>
</organism>
<dbReference type="InterPro" id="IPR004158">
    <property type="entry name" value="DUF247_pln"/>
</dbReference>
<dbReference type="Pfam" id="PF03140">
    <property type="entry name" value="DUF247"/>
    <property type="match status" value="1"/>
</dbReference>
<evidence type="ECO:0000313" key="2">
    <source>
        <dbReference type="EMBL" id="KAG6633323.1"/>
    </source>
</evidence>